<reference evidence="1 2" key="1">
    <citation type="journal article" date="2016" name="Nat. Commun.">
        <title>Thousands of microbial genomes shed light on interconnected biogeochemical processes in an aquifer system.</title>
        <authorList>
            <person name="Anantharaman K."/>
            <person name="Brown C.T."/>
            <person name="Hug L.A."/>
            <person name="Sharon I."/>
            <person name="Castelle C.J."/>
            <person name="Probst A.J."/>
            <person name="Thomas B.C."/>
            <person name="Singh A."/>
            <person name="Wilkins M.J."/>
            <person name="Karaoz U."/>
            <person name="Brodie E.L."/>
            <person name="Williams K.H."/>
            <person name="Hubbard S.S."/>
            <person name="Banfield J.F."/>
        </authorList>
    </citation>
    <scope>NUCLEOTIDE SEQUENCE [LARGE SCALE GENOMIC DNA]</scope>
</reference>
<dbReference type="AlphaFoldDB" id="A0A1F6BSR4"/>
<protein>
    <submittedName>
        <fullName evidence="1">Uncharacterized protein</fullName>
    </submittedName>
</protein>
<dbReference type="STRING" id="1798474.A2118_01275"/>
<evidence type="ECO:0000313" key="2">
    <source>
        <dbReference type="Proteomes" id="UP000179014"/>
    </source>
</evidence>
<gene>
    <name evidence="1" type="ORF">A2118_01275</name>
</gene>
<evidence type="ECO:0000313" key="1">
    <source>
        <dbReference type="EMBL" id="OGG39960.1"/>
    </source>
</evidence>
<proteinExistence type="predicted"/>
<comment type="caution">
    <text evidence="1">The sequence shown here is derived from an EMBL/GenBank/DDBJ whole genome shotgun (WGS) entry which is preliminary data.</text>
</comment>
<sequence length="158" mass="17927">MKALQVGDVASLDYEEEKVDFERPDSDSVDFLVIETDREELKGLVMSHCEHHRANPIAVFVTDSRFDASVDRSMLFGDQLIWIFLPITVELKSVVKPCRLERIGRVTPVVLEEIERKTKAFLLSEEVKSNERVGREFDSVRQVAENALTTLNMKAGCG</sequence>
<name>A0A1F6BSR4_9BACT</name>
<dbReference type="Proteomes" id="UP000179014">
    <property type="component" value="Unassembled WGS sequence"/>
</dbReference>
<dbReference type="EMBL" id="MFKN01000036">
    <property type="protein sequence ID" value="OGG39960.1"/>
    <property type="molecule type" value="Genomic_DNA"/>
</dbReference>
<accession>A0A1F6BSR4</accession>
<organism evidence="1 2">
    <name type="scientific">Candidatus Kaiserbacteria bacterium GWA2_50_9</name>
    <dbReference type="NCBI Taxonomy" id="1798474"/>
    <lineage>
        <taxon>Bacteria</taxon>
        <taxon>Candidatus Kaiseribacteriota</taxon>
    </lineage>
</organism>